<dbReference type="STRING" id="225848.Sps_05126"/>
<accession>A0A1S6HXB3</accession>
<gene>
    <name evidence="1" type="ORF">Sps_05126</name>
</gene>
<dbReference type="KEGG" id="spsw:Sps_05126"/>
<dbReference type="EMBL" id="CP014782">
    <property type="protein sequence ID" value="AQS40195.1"/>
    <property type="molecule type" value="Genomic_DNA"/>
</dbReference>
<evidence type="ECO:0000313" key="2">
    <source>
        <dbReference type="Proteomes" id="UP000189545"/>
    </source>
</evidence>
<dbReference type="Proteomes" id="UP000189545">
    <property type="component" value="Chromosome"/>
</dbReference>
<name>A0A1S6HXB3_9GAMM</name>
<proteinExistence type="predicted"/>
<sequence>MINAIITRLEAVDGFDVREGFYTQSSASKSKFIFVQPHQDSAEIPSGNNPYKDDLRLQLVVGVKLTSTAKPTAELINAVRQIREAFFKGERNPAKPSWLASVISFTEVEPCKYIMPEVHEKHGLAVITLSITQTVKFGDLL</sequence>
<dbReference type="AlphaFoldDB" id="A0A1S6HXB3"/>
<reference evidence="1 2" key="1">
    <citation type="submission" date="2016-03" db="EMBL/GenBank/DDBJ databases">
        <title>Complete genome sequence of Shewanella psychrophila WP2, a deep sea bacterium isolated from west Pacific sediment.</title>
        <authorList>
            <person name="Xu G."/>
            <person name="Jian H."/>
        </authorList>
    </citation>
    <scope>NUCLEOTIDE SEQUENCE [LARGE SCALE GENOMIC DNA]</scope>
    <source>
        <strain evidence="1 2">WP2</strain>
    </source>
</reference>
<organism evidence="1 2">
    <name type="scientific">Shewanella psychrophila</name>
    <dbReference type="NCBI Taxonomy" id="225848"/>
    <lineage>
        <taxon>Bacteria</taxon>
        <taxon>Pseudomonadati</taxon>
        <taxon>Pseudomonadota</taxon>
        <taxon>Gammaproteobacteria</taxon>
        <taxon>Alteromonadales</taxon>
        <taxon>Shewanellaceae</taxon>
        <taxon>Shewanella</taxon>
    </lineage>
</organism>
<keyword evidence="2" id="KW-1185">Reference proteome</keyword>
<evidence type="ECO:0000313" key="1">
    <source>
        <dbReference type="EMBL" id="AQS40195.1"/>
    </source>
</evidence>
<evidence type="ECO:0008006" key="3">
    <source>
        <dbReference type="Google" id="ProtNLM"/>
    </source>
</evidence>
<dbReference type="OrthoDB" id="6266268at2"/>
<dbReference type="RefSeq" id="WP_077755019.1">
    <property type="nucleotide sequence ID" value="NZ_CP014782.1"/>
</dbReference>
<protein>
    <recommendedName>
        <fullName evidence="3">Gp37 protein</fullName>
    </recommendedName>
</protein>